<feature type="compositionally biased region" description="Pro residues" evidence="1">
    <location>
        <begin position="79"/>
        <end position="88"/>
    </location>
</feature>
<accession>A0A4S8M1Y7</accession>
<dbReference type="OrthoDB" id="3116569at2759"/>
<feature type="region of interest" description="Disordered" evidence="1">
    <location>
        <begin position="77"/>
        <end position="96"/>
    </location>
</feature>
<dbReference type="EMBL" id="ML179184">
    <property type="protein sequence ID" value="THU96114.1"/>
    <property type="molecule type" value="Genomic_DNA"/>
</dbReference>
<evidence type="ECO:0000313" key="2">
    <source>
        <dbReference type="EMBL" id="THU96114.1"/>
    </source>
</evidence>
<proteinExistence type="predicted"/>
<evidence type="ECO:0000313" key="3">
    <source>
        <dbReference type="Proteomes" id="UP000297245"/>
    </source>
</evidence>
<gene>
    <name evidence="2" type="ORF">K435DRAFT_778707</name>
</gene>
<organism evidence="2 3">
    <name type="scientific">Dendrothele bispora (strain CBS 962.96)</name>
    <dbReference type="NCBI Taxonomy" id="1314807"/>
    <lineage>
        <taxon>Eukaryota</taxon>
        <taxon>Fungi</taxon>
        <taxon>Dikarya</taxon>
        <taxon>Basidiomycota</taxon>
        <taxon>Agaricomycotina</taxon>
        <taxon>Agaricomycetes</taxon>
        <taxon>Agaricomycetidae</taxon>
        <taxon>Agaricales</taxon>
        <taxon>Agaricales incertae sedis</taxon>
        <taxon>Dendrothele</taxon>
    </lineage>
</organism>
<dbReference type="Proteomes" id="UP000297245">
    <property type="component" value="Unassembled WGS sequence"/>
</dbReference>
<dbReference type="AlphaFoldDB" id="A0A4S8M1Y7"/>
<reference evidence="2 3" key="1">
    <citation type="journal article" date="2019" name="Nat. Ecol. Evol.">
        <title>Megaphylogeny resolves global patterns of mushroom evolution.</title>
        <authorList>
            <person name="Varga T."/>
            <person name="Krizsan K."/>
            <person name="Foldi C."/>
            <person name="Dima B."/>
            <person name="Sanchez-Garcia M."/>
            <person name="Sanchez-Ramirez S."/>
            <person name="Szollosi G.J."/>
            <person name="Szarkandi J.G."/>
            <person name="Papp V."/>
            <person name="Albert L."/>
            <person name="Andreopoulos W."/>
            <person name="Angelini C."/>
            <person name="Antonin V."/>
            <person name="Barry K.W."/>
            <person name="Bougher N.L."/>
            <person name="Buchanan P."/>
            <person name="Buyck B."/>
            <person name="Bense V."/>
            <person name="Catcheside P."/>
            <person name="Chovatia M."/>
            <person name="Cooper J."/>
            <person name="Damon W."/>
            <person name="Desjardin D."/>
            <person name="Finy P."/>
            <person name="Geml J."/>
            <person name="Haridas S."/>
            <person name="Hughes K."/>
            <person name="Justo A."/>
            <person name="Karasinski D."/>
            <person name="Kautmanova I."/>
            <person name="Kiss B."/>
            <person name="Kocsube S."/>
            <person name="Kotiranta H."/>
            <person name="LaButti K.M."/>
            <person name="Lechner B.E."/>
            <person name="Liimatainen K."/>
            <person name="Lipzen A."/>
            <person name="Lukacs Z."/>
            <person name="Mihaltcheva S."/>
            <person name="Morgado L.N."/>
            <person name="Niskanen T."/>
            <person name="Noordeloos M.E."/>
            <person name="Ohm R.A."/>
            <person name="Ortiz-Santana B."/>
            <person name="Ovrebo C."/>
            <person name="Racz N."/>
            <person name="Riley R."/>
            <person name="Savchenko A."/>
            <person name="Shiryaev A."/>
            <person name="Soop K."/>
            <person name="Spirin V."/>
            <person name="Szebenyi C."/>
            <person name="Tomsovsky M."/>
            <person name="Tulloss R.E."/>
            <person name="Uehling J."/>
            <person name="Grigoriev I.V."/>
            <person name="Vagvolgyi C."/>
            <person name="Papp T."/>
            <person name="Martin F.M."/>
            <person name="Miettinen O."/>
            <person name="Hibbett D.S."/>
            <person name="Nagy L.G."/>
        </authorList>
    </citation>
    <scope>NUCLEOTIDE SEQUENCE [LARGE SCALE GENOMIC DNA]</scope>
    <source>
        <strain evidence="2 3">CBS 962.96</strain>
    </source>
</reference>
<keyword evidence="3" id="KW-1185">Reference proteome</keyword>
<protein>
    <submittedName>
        <fullName evidence="2">Uncharacterized protein</fullName>
    </submittedName>
</protein>
<sequence length="96" mass="10863">MTDVATPDGQVDVAFAVGSNYQGVIPFRSGQLLDRITQEVFDGKEPMWILDNRLWCWTPQDHKKTSASDLDELDYYEPPSNPQQPLPPDFFCGTTI</sequence>
<evidence type="ECO:0000256" key="1">
    <source>
        <dbReference type="SAM" id="MobiDB-lite"/>
    </source>
</evidence>
<name>A0A4S8M1Y7_DENBC</name>